<evidence type="ECO:0000313" key="1">
    <source>
        <dbReference type="EMBL" id="OKP08801.1"/>
    </source>
</evidence>
<evidence type="ECO:0000313" key="2">
    <source>
        <dbReference type="Proteomes" id="UP000186277"/>
    </source>
</evidence>
<dbReference type="OrthoDB" id="6636955at2"/>
<reference evidence="1 2" key="1">
    <citation type="submission" date="2016-09" db="EMBL/GenBank/DDBJ databases">
        <title>Xenorhabdus thuongxuanensis sp. nov. and Xenorhabdus eapokensis sp. nov., isolated from Steinernema species.</title>
        <authorList>
            <person name="Kaempfer P."/>
            <person name="Tobias N.J."/>
            <person name="Phan Ke L."/>
            <person name="Bode H.B."/>
            <person name="Glaeser S.P."/>
        </authorList>
    </citation>
    <scope>NUCLEOTIDE SEQUENCE [LARGE SCALE GENOMIC DNA]</scope>
    <source>
        <strain evidence="1 2">30TX1</strain>
    </source>
</reference>
<name>A0A1Q5U8K8_9GAMM</name>
<dbReference type="Proteomes" id="UP000186277">
    <property type="component" value="Unassembled WGS sequence"/>
</dbReference>
<dbReference type="EMBL" id="MKGR01000002">
    <property type="protein sequence ID" value="OKP08801.1"/>
    <property type="molecule type" value="Genomic_DNA"/>
</dbReference>
<accession>A0A1Q5U8K8</accession>
<organism evidence="1 2">
    <name type="scientific">Xenorhabdus thuongxuanensis</name>
    <dbReference type="NCBI Taxonomy" id="1873484"/>
    <lineage>
        <taxon>Bacteria</taxon>
        <taxon>Pseudomonadati</taxon>
        <taxon>Pseudomonadota</taxon>
        <taxon>Gammaproteobacteria</taxon>
        <taxon>Enterobacterales</taxon>
        <taxon>Morganellaceae</taxon>
        <taxon>Xenorhabdus</taxon>
    </lineage>
</organism>
<sequence>MNETSFLELTVPLYKVKVLVFSRAEDARERFGGDYLYHNYAAQVRVVNDDQSGIDIITLTFKDLDSYGTEILAHECVHVAWHVLDLVRVKVSFANQEPLAYVTGWVAEHVNNYMVEQIEKASTT</sequence>
<dbReference type="RefSeq" id="WP_074018666.1">
    <property type="nucleotide sequence ID" value="NZ_CAWMWP010000043.1"/>
</dbReference>
<comment type="caution">
    <text evidence="1">The sequence shown here is derived from an EMBL/GenBank/DDBJ whole genome shotgun (WGS) entry which is preliminary data.</text>
</comment>
<gene>
    <name evidence="1" type="ORF">Xentx_00472</name>
</gene>
<protein>
    <submittedName>
        <fullName evidence="1">Uncharacterized protein</fullName>
    </submittedName>
</protein>
<keyword evidence="2" id="KW-1185">Reference proteome</keyword>
<proteinExistence type="predicted"/>
<dbReference type="AlphaFoldDB" id="A0A1Q5U8K8"/>